<proteinExistence type="inferred from homology"/>
<dbReference type="SUPFAM" id="SSF54695">
    <property type="entry name" value="POZ domain"/>
    <property type="match status" value="1"/>
</dbReference>
<feature type="domain" description="SKP1 component POZ" evidence="6">
    <location>
        <begin position="7"/>
        <end position="67"/>
    </location>
</feature>
<dbReference type="GO" id="GO:0016567">
    <property type="term" value="P:protein ubiquitination"/>
    <property type="evidence" value="ECO:0007669"/>
    <property type="project" value="UniProtKB-UniRule"/>
</dbReference>
<dbReference type="InterPro" id="IPR016072">
    <property type="entry name" value="Skp1_comp_dimer"/>
</dbReference>
<comment type="similarity">
    <text evidence="2 4">Belongs to the SKP1 family.</text>
</comment>
<dbReference type="PIRSF" id="PIRSF028729">
    <property type="entry name" value="E3_ubiquit_lig_SCF_Skp"/>
    <property type="match status" value="1"/>
</dbReference>
<evidence type="ECO:0000259" key="5">
    <source>
        <dbReference type="Pfam" id="PF01466"/>
    </source>
</evidence>
<evidence type="ECO:0000256" key="1">
    <source>
        <dbReference type="ARBA" id="ARBA00004906"/>
    </source>
</evidence>
<dbReference type="Pfam" id="PF03931">
    <property type="entry name" value="Skp1_POZ"/>
    <property type="match status" value="1"/>
</dbReference>
<evidence type="ECO:0000256" key="4">
    <source>
        <dbReference type="PIRNR" id="PIRNR028729"/>
    </source>
</evidence>
<protein>
    <recommendedName>
        <fullName evidence="4">SKP1-like protein</fullName>
    </recommendedName>
</protein>
<comment type="function">
    <text evidence="4">Involved in ubiquitination and subsequent proteasomal degradation of target proteins. Together with CUL1, RBX1 and a F-box protein, it forms a SCF E3 ubiquitin ligase complex. The functional specificity of this complex depends on the type of F-box protein. In the SCF complex, it serves as an adapter that links the F-box protein to CUL1.</text>
</comment>
<dbReference type="InterPro" id="IPR016073">
    <property type="entry name" value="Skp1_comp_POZ"/>
</dbReference>
<dbReference type="Proteomes" id="UP001159364">
    <property type="component" value="Linkage Group LG07"/>
</dbReference>
<dbReference type="SUPFAM" id="SSF81382">
    <property type="entry name" value="Skp1 dimerisation domain-like"/>
    <property type="match status" value="1"/>
</dbReference>
<dbReference type="EMBL" id="JAIWQS010000007">
    <property type="protein sequence ID" value="KAJ8760070.1"/>
    <property type="molecule type" value="Genomic_DNA"/>
</dbReference>
<dbReference type="InterPro" id="IPR016897">
    <property type="entry name" value="SKP1"/>
</dbReference>
<evidence type="ECO:0000256" key="3">
    <source>
        <dbReference type="ARBA" id="ARBA00022786"/>
    </source>
</evidence>
<organism evidence="7 8">
    <name type="scientific">Erythroxylum novogranatense</name>
    <dbReference type="NCBI Taxonomy" id="1862640"/>
    <lineage>
        <taxon>Eukaryota</taxon>
        <taxon>Viridiplantae</taxon>
        <taxon>Streptophyta</taxon>
        <taxon>Embryophyta</taxon>
        <taxon>Tracheophyta</taxon>
        <taxon>Spermatophyta</taxon>
        <taxon>Magnoliopsida</taxon>
        <taxon>eudicotyledons</taxon>
        <taxon>Gunneridae</taxon>
        <taxon>Pentapetalae</taxon>
        <taxon>rosids</taxon>
        <taxon>fabids</taxon>
        <taxon>Malpighiales</taxon>
        <taxon>Erythroxylaceae</taxon>
        <taxon>Erythroxylum</taxon>
    </lineage>
</organism>
<evidence type="ECO:0000313" key="7">
    <source>
        <dbReference type="EMBL" id="KAJ8760070.1"/>
    </source>
</evidence>
<reference evidence="7 8" key="1">
    <citation type="submission" date="2021-09" db="EMBL/GenBank/DDBJ databases">
        <title>Genomic insights and catalytic innovation underlie evolution of tropane alkaloids biosynthesis.</title>
        <authorList>
            <person name="Wang Y.-J."/>
            <person name="Tian T."/>
            <person name="Huang J.-P."/>
            <person name="Huang S.-X."/>
        </authorList>
    </citation>
    <scope>NUCLEOTIDE SEQUENCE [LARGE SCALE GENOMIC DNA]</scope>
    <source>
        <strain evidence="7">KIB-2018</strain>
        <tissue evidence="7">Leaf</tissue>
    </source>
</reference>
<dbReference type="Pfam" id="PF01466">
    <property type="entry name" value="Skp1"/>
    <property type="match status" value="1"/>
</dbReference>
<comment type="subunit">
    <text evidence="4">Part of a SCF (SKP1-cullin-F-box) protein ligase complex.</text>
</comment>
<dbReference type="GO" id="GO:0009867">
    <property type="term" value="P:jasmonic acid mediated signaling pathway"/>
    <property type="evidence" value="ECO:0007669"/>
    <property type="project" value="UniProtKB-ARBA"/>
</dbReference>
<evidence type="ECO:0000313" key="8">
    <source>
        <dbReference type="Proteomes" id="UP001159364"/>
    </source>
</evidence>
<comment type="pathway">
    <text evidence="1 4">Protein modification; protein ubiquitination.</text>
</comment>
<dbReference type="PANTHER" id="PTHR11165">
    <property type="entry name" value="SKP1"/>
    <property type="match status" value="1"/>
</dbReference>
<dbReference type="GO" id="GO:0006511">
    <property type="term" value="P:ubiquitin-dependent protein catabolic process"/>
    <property type="evidence" value="ECO:0007669"/>
    <property type="project" value="InterPro"/>
</dbReference>
<evidence type="ECO:0000256" key="2">
    <source>
        <dbReference type="ARBA" id="ARBA00009993"/>
    </source>
</evidence>
<feature type="domain" description="SKP1 component dimerisation" evidence="5">
    <location>
        <begin position="113"/>
        <end position="158"/>
    </location>
</feature>
<dbReference type="InterPro" id="IPR001232">
    <property type="entry name" value="SKP1-like"/>
</dbReference>
<keyword evidence="3 4" id="KW-0833">Ubl conjugation pathway</keyword>
<comment type="caution">
    <text evidence="7">The sequence shown here is derived from an EMBL/GenBank/DDBJ whole genome shotgun (WGS) entry which is preliminary data.</text>
</comment>
<keyword evidence="8" id="KW-1185">Reference proteome</keyword>
<name>A0AAV8T1C9_9ROSI</name>
<dbReference type="InterPro" id="IPR011333">
    <property type="entry name" value="SKP1/BTB/POZ_sf"/>
</dbReference>
<gene>
    <name evidence="7" type="ORF">K2173_010926</name>
</gene>
<dbReference type="SMART" id="SM00512">
    <property type="entry name" value="Skp1"/>
    <property type="match status" value="1"/>
</dbReference>
<evidence type="ECO:0000259" key="6">
    <source>
        <dbReference type="Pfam" id="PF03931"/>
    </source>
</evidence>
<dbReference type="InterPro" id="IPR036296">
    <property type="entry name" value="SKP1-like_dim_sf"/>
</dbReference>
<dbReference type="Gene3D" id="3.30.710.10">
    <property type="entry name" value="Potassium Channel Kv1.1, Chain A"/>
    <property type="match status" value="1"/>
</dbReference>
<dbReference type="AlphaFoldDB" id="A0AAV8T1C9"/>
<accession>A0AAV8T1C9</accession>
<sequence length="165" mass="18948">MASTDDKVILKSSEGECFEVDMAVASHLQIVKSVLEDCEGSSDKVVSLFIVEAKYVAMIIEYYKNYVELKEKHEEGGFEEKLKEFEKQFLEQIDKKELKGLVMAVNYLNAPALFDVVCTAIAKHIENKSVEYVREYFGIVNDFTAEEEAQIREEHRWAYDGVNDD</sequence>